<evidence type="ECO:0008006" key="5">
    <source>
        <dbReference type="Google" id="ProtNLM"/>
    </source>
</evidence>
<dbReference type="PANTHER" id="PTHR42946">
    <property type="entry name" value="PHOSPHOHEXOSE MUTASE"/>
    <property type="match status" value="1"/>
</dbReference>
<evidence type="ECO:0000256" key="1">
    <source>
        <dbReference type="ARBA" id="ARBA00001946"/>
    </source>
</evidence>
<dbReference type="Gene3D" id="3.30.310.50">
    <property type="entry name" value="Alpha-D-phosphohexomutase, C-terminal domain"/>
    <property type="match status" value="1"/>
</dbReference>
<protein>
    <recommendedName>
        <fullName evidence="5">Alpha-D-phosphohexomutase alpha/beta/alpha domain-containing protein</fullName>
    </recommendedName>
</protein>
<dbReference type="EMBL" id="OZ034816">
    <property type="protein sequence ID" value="CAL1374271.1"/>
    <property type="molecule type" value="Genomic_DNA"/>
</dbReference>
<dbReference type="GO" id="GO:0009570">
    <property type="term" value="C:chloroplast stroma"/>
    <property type="evidence" value="ECO:0007669"/>
    <property type="project" value="TreeGrafter"/>
</dbReference>
<dbReference type="AlphaFoldDB" id="A0AAV2DK64"/>
<dbReference type="Proteomes" id="UP001497516">
    <property type="component" value="Chromosome 3"/>
</dbReference>
<reference evidence="3 4" key="1">
    <citation type="submission" date="2024-04" db="EMBL/GenBank/DDBJ databases">
        <authorList>
            <person name="Fracassetti M."/>
        </authorList>
    </citation>
    <scope>NUCLEOTIDE SEQUENCE [LARGE SCALE GENOMIC DNA]</scope>
</reference>
<keyword evidence="2" id="KW-0597">Phosphoprotein</keyword>
<comment type="cofactor">
    <cofactor evidence="1">
        <name>Mg(2+)</name>
        <dbReference type="ChEBI" id="CHEBI:18420"/>
    </cofactor>
</comment>
<evidence type="ECO:0000313" key="3">
    <source>
        <dbReference type="EMBL" id="CAL1374271.1"/>
    </source>
</evidence>
<dbReference type="SUPFAM" id="SSF55957">
    <property type="entry name" value="Phosphoglucomutase, C-terminal domain"/>
    <property type="match status" value="1"/>
</dbReference>
<evidence type="ECO:0000256" key="2">
    <source>
        <dbReference type="ARBA" id="ARBA00022553"/>
    </source>
</evidence>
<dbReference type="PANTHER" id="PTHR42946:SF1">
    <property type="entry name" value="PHOSPHOGLUCOMUTASE (ALPHA-D-GLUCOSE-1,6-BISPHOSPHATE-DEPENDENT)"/>
    <property type="match status" value="1"/>
</dbReference>
<sequence>MELSSLKQNHWLDDGAYLMVKLLNKLASARASGNGGGSKVLTDLVESLEEPGFAVELRLKINQNHPDLKGRPFREYGEAVLKHLEDYVVSDSKLQKAPVNYEGLRVSGYGGWFLLRLSLHDPVLPLNIEGPTDADAVNLGLAVASAVKEFPALDTSVLDKFVHAS</sequence>
<organism evidence="3 4">
    <name type="scientific">Linum trigynum</name>
    <dbReference type="NCBI Taxonomy" id="586398"/>
    <lineage>
        <taxon>Eukaryota</taxon>
        <taxon>Viridiplantae</taxon>
        <taxon>Streptophyta</taxon>
        <taxon>Embryophyta</taxon>
        <taxon>Tracheophyta</taxon>
        <taxon>Spermatophyta</taxon>
        <taxon>Magnoliopsida</taxon>
        <taxon>eudicotyledons</taxon>
        <taxon>Gunneridae</taxon>
        <taxon>Pentapetalae</taxon>
        <taxon>rosids</taxon>
        <taxon>fabids</taxon>
        <taxon>Malpighiales</taxon>
        <taxon>Linaceae</taxon>
        <taxon>Linum</taxon>
    </lineage>
</organism>
<proteinExistence type="predicted"/>
<accession>A0AAV2DK64</accession>
<dbReference type="InterPro" id="IPR050060">
    <property type="entry name" value="Phosphoglucosamine_mutase"/>
</dbReference>
<name>A0AAV2DK64_9ROSI</name>
<gene>
    <name evidence="3" type="ORF">LTRI10_LOCUS16147</name>
</gene>
<dbReference type="InterPro" id="IPR036900">
    <property type="entry name" value="A-D-PHexomutase_C_sf"/>
</dbReference>
<keyword evidence="4" id="KW-1185">Reference proteome</keyword>
<evidence type="ECO:0000313" key="4">
    <source>
        <dbReference type="Proteomes" id="UP001497516"/>
    </source>
</evidence>
<dbReference type="GO" id="GO:0004615">
    <property type="term" value="F:phosphomannomutase activity"/>
    <property type="evidence" value="ECO:0007669"/>
    <property type="project" value="TreeGrafter"/>
</dbReference>